<feature type="transmembrane region" description="Helical" evidence="2">
    <location>
        <begin position="98"/>
        <end position="115"/>
    </location>
</feature>
<keyword evidence="2" id="KW-0812">Transmembrane</keyword>
<evidence type="ECO:0000256" key="2">
    <source>
        <dbReference type="SAM" id="Phobius"/>
    </source>
</evidence>
<dbReference type="Proteomes" id="UP001596442">
    <property type="component" value="Unassembled WGS sequence"/>
</dbReference>
<accession>A0ABD5SCQ9</accession>
<evidence type="ECO:0000313" key="3">
    <source>
        <dbReference type="EMBL" id="MFC6754625.1"/>
    </source>
</evidence>
<dbReference type="RefSeq" id="WP_379783254.1">
    <property type="nucleotide sequence ID" value="NZ_JBHSWW010000314.1"/>
</dbReference>
<feature type="compositionally biased region" description="Low complexity" evidence="1">
    <location>
        <begin position="121"/>
        <end position="136"/>
    </location>
</feature>
<keyword evidence="2" id="KW-0472">Membrane</keyword>
<evidence type="ECO:0000256" key="1">
    <source>
        <dbReference type="SAM" id="MobiDB-lite"/>
    </source>
</evidence>
<dbReference type="EMBL" id="JBHSWW010000314">
    <property type="protein sequence ID" value="MFC6754625.1"/>
    <property type="molecule type" value="Genomic_DNA"/>
</dbReference>
<gene>
    <name evidence="3" type="ORF">ACFQEU_14340</name>
</gene>
<proteinExistence type="predicted"/>
<feature type="region of interest" description="Disordered" evidence="1">
    <location>
        <begin position="120"/>
        <end position="148"/>
    </location>
</feature>
<keyword evidence="2" id="KW-1133">Transmembrane helix</keyword>
<comment type="caution">
    <text evidence="3">The sequence shown here is derived from an EMBL/GenBank/DDBJ whole genome shotgun (WGS) entry which is preliminary data.</text>
</comment>
<keyword evidence="4" id="KW-1185">Reference proteome</keyword>
<sequence>MYLRDLFVGLLLFGGAGWIASGDAVGSDGVAVGVAILGGLVAGSVYLCSAVGVGIGRELGGTRLTRLRLRAVAQVAIGGSLIVLGVDGSLGSGTGSPLLLPAGIVVVGLGVLLWTRGTGASGSDGSNGPNSPNGSNTADDAPPDRDHT</sequence>
<feature type="transmembrane region" description="Helical" evidence="2">
    <location>
        <begin position="32"/>
        <end position="55"/>
    </location>
</feature>
<name>A0ABD5SCQ9_9EURY</name>
<reference evidence="3 4" key="1">
    <citation type="journal article" date="2019" name="Int. J. Syst. Evol. Microbiol.">
        <title>The Global Catalogue of Microorganisms (GCM) 10K type strain sequencing project: providing services to taxonomists for standard genome sequencing and annotation.</title>
        <authorList>
            <consortium name="The Broad Institute Genomics Platform"/>
            <consortium name="The Broad Institute Genome Sequencing Center for Infectious Disease"/>
            <person name="Wu L."/>
            <person name="Ma J."/>
        </authorList>
    </citation>
    <scope>NUCLEOTIDE SEQUENCE [LARGE SCALE GENOMIC DNA]</scope>
    <source>
        <strain evidence="3 4">CGMCC 1.3239</strain>
    </source>
</reference>
<feature type="transmembrane region" description="Helical" evidence="2">
    <location>
        <begin position="67"/>
        <end position="86"/>
    </location>
</feature>
<evidence type="ECO:0000313" key="4">
    <source>
        <dbReference type="Proteomes" id="UP001596442"/>
    </source>
</evidence>
<dbReference type="AlphaFoldDB" id="A0ABD5SCQ9"/>
<organism evidence="3 4">
    <name type="scientific">Halorubrum tibetense</name>
    <dbReference type="NCBI Taxonomy" id="175631"/>
    <lineage>
        <taxon>Archaea</taxon>
        <taxon>Methanobacteriati</taxon>
        <taxon>Methanobacteriota</taxon>
        <taxon>Stenosarchaea group</taxon>
        <taxon>Halobacteria</taxon>
        <taxon>Halobacteriales</taxon>
        <taxon>Haloferacaceae</taxon>
        <taxon>Halorubrum</taxon>
    </lineage>
</organism>
<protein>
    <submittedName>
        <fullName evidence="3">Uncharacterized protein</fullName>
    </submittedName>
</protein>